<comment type="caution">
    <text evidence="1">The sequence shown here is derived from an EMBL/GenBank/DDBJ whole genome shotgun (WGS) entry which is preliminary data.</text>
</comment>
<evidence type="ECO:0000313" key="1">
    <source>
        <dbReference type="EMBL" id="OVA02399.1"/>
    </source>
</evidence>
<dbReference type="AlphaFoldDB" id="A0A200PW12"/>
<dbReference type="FunCoup" id="A0A200PW12">
    <property type="interactions" value="323"/>
</dbReference>
<dbReference type="EMBL" id="MVGT01003956">
    <property type="protein sequence ID" value="OVA02399.1"/>
    <property type="molecule type" value="Genomic_DNA"/>
</dbReference>
<dbReference type="STRING" id="56857.A0A200PW12"/>
<dbReference type="InParanoid" id="A0A200PW12"/>
<keyword evidence="2" id="KW-1185">Reference proteome</keyword>
<dbReference type="Proteomes" id="UP000195402">
    <property type="component" value="Unassembled WGS sequence"/>
</dbReference>
<dbReference type="PANTHER" id="PTHR33210">
    <property type="entry name" value="PROTODERMAL FACTOR 1"/>
    <property type="match status" value="1"/>
</dbReference>
<name>A0A200PW12_MACCD</name>
<dbReference type="OrthoDB" id="1939167at2759"/>
<proteinExistence type="predicted"/>
<sequence>MRSSSLLSRLVLLFFLVGFAASAAAAAMVQKREMRRPGFIYTRIRGRCTPQFWSSRREAWPRMVPQTSSVSKVFGSRALERYKMDLTLLEATERNDDGNNVFSSLLKQSSAALLNSYSRENFPYSAWEVKTLLIQGLVSEEAASLQAQRFSLANEACT</sequence>
<organism evidence="1 2">
    <name type="scientific">Macleaya cordata</name>
    <name type="common">Five-seeded plume-poppy</name>
    <name type="synonym">Bocconia cordata</name>
    <dbReference type="NCBI Taxonomy" id="56857"/>
    <lineage>
        <taxon>Eukaryota</taxon>
        <taxon>Viridiplantae</taxon>
        <taxon>Streptophyta</taxon>
        <taxon>Embryophyta</taxon>
        <taxon>Tracheophyta</taxon>
        <taxon>Spermatophyta</taxon>
        <taxon>Magnoliopsida</taxon>
        <taxon>Ranunculales</taxon>
        <taxon>Papaveraceae</taxon>
        <taxon>Papaveroideae</taxon>
        <taxon>Macleaya</taxon>
    </lineage>
</organism>
<accession>A0A200PW12</accession>
<dbReference type="PANTHER" id="PTHR33210:SF16">
    <property type="entry name" value="OS04G0517000 PROTEIN"/>
    <property type="match status" value="1"/>
</dbReference>
<dbReference type="InterPro" id="IPR039923">
    <property type="entry name" value="Protodermal_1"/>
</dbReference>
<dbReference type="OMA" id="RCTAQFW"/>
<gene>
    <name evidence="1" type="ORF">BVC80_9099g205</name>
</gene>
<protein>
    <submittedName>
        <fullName evidence="1">Uncharacterized protein</fullName>
    </submittedName>
</protein>
<evidence type="ECO:0000313" key="2">
    <source>
        <dbReference type="Proteomes" id="UP000195402"/>
    </source>
</evidence>
<reference evidence="1 2" key="1">
    <citation type="journal article" date="2017" name="Mol. Plant">
        <title>The Genome of Medicinal Plant Macleaya cordata Provides New Insights into Benzylisoquinoline Alkaloids Metabolism.</title>
        <authorList>
            <person name="Liu X."/>
            <person name="Liu Y."/>
            <person name="Huang P."/>
            <person name="Ma Y."/>
            <person name="Qing Z."/>
            <person name="Tang Q."/>
            <person name="Cao H."/>
            <person name="Cheng P."/>
            <person name="Zheng Y."/>
            <person name="Yuan Z."/>
            <person name="Zhou Y."/>
            <person name="Liu J."/>
            <person name="Tang Z."/>
            <person name="Zhuo Y."/>
            <person name="Zhang Y."/>
            <person name="Yu L."/>
            <person name="Huang J."/>
            <person name="Yang P."/>
            <person name="Peng Q."/>
            <person name="Zhang J."/>
            <person name="Jiang W."/>
            <person name="Zhang Z."/>
            <person name="Lin K."/>
            <person name="Ro D.K."/>
            <person name="Chen X."/>
            <person name="Xiong X."/>
            <person name="Shang Y."/>
            <person name="Huang S."/>
            <person name="Zeng J."/>
        </authorList>
    </citation>
    <scope>NUCLEOTIDE SEQUENCE [LARGE SCALE GENOMIC DNA]</scope>
    <source>
        <strain evidence="2">cv. BLH2017</strain>
        <tissue evidence="1">Root</tissue>
    </source>
</reference>